<gene>
    <name evidence="2" type="ORF">BKA15_004871</name>
</gene>
<sequence>MTTTTETDRPQVGMYSFVSTNPARLARFWAELMRLPVADGATDDFVMLDFDHEFGLTWLFERVDQAPAAVAPISLDLGTESGTGWAELAERAVSLGAERVADREVDGVRWIELRDPDGNRFRVFGPRPEVRESTTL</sequence>
<dbReference type="Proteomes" id="UP000569914">
    <property type="component" value="Unassembled WGS sequence"/>
</dbReference>
<organism evidence="2 3">
    <name type="scientific">Microlunatus parietis</name>
    <dbReference type="NCBI Taxonomy" id="682979"/>
    <lineage>
        <taxon>Bacteria</taxon>
        <taxon>Bacillati</taxon>
        <taxon>Actinomycetota</taxon>
        <taxon>Actinomycetes</taxon>
        <taxon>Propionibacteriales</taxon>
        <taxon>Propionibacteriaceae</taxon>
        <taxon>Microlunatus</taxon>
    </lineage>
</organism>
<keyword evidence="2" id="KW-0223">Dioxygenase</keyword>
<dbReference type="InterPro" id="IPR041581">
    <property type="entry name" value="Glyoxalase_6"/>
</dbReference>
<keyword evidence="2" id="KW-0456">Lyase</keyword>
<protein>
    <submittedName>
        <fullName evidence="2">Catechol 2,3-dioxygenase-like lactoylglutathione lyase family enzyme</fullName>
    </submittedName>
</protein>
<dbReference type="GO" id="GO:0016829">
    <property type="term" value="F:lyase activity"/>
    <property type="evidence" value="ECO:0007669"/>
    <property type="project" value="UniProtKB-KW"/>
</dbReference>
<accession>A0A7Y9IB28</accession>
<dbReference type="PROSITE" id="PS51819">
    <property type="entry name" value="VOC"/>
    <property type="match status" value="1"/>
</dbReference>
<dbReference type="Pfam" id="PF18029">
    <property type="entry name" value="Glyoxalase_6"/>
    <property type="match status" value="1"/>
</dbReference>
<dbReference type="AlphaFoldDB" id="A0A7Y9IB28"/>
<dbReference type="InterPro" id="IPR037523">
    <property type="entry name" value="VOC_core"/>
</dbReference>
<reference evidence="2 3" key="1">
    <citation type="submission" date="2020-07" db="EMBL/GenBank/DDBJ databases">
        <title>Sequencing the genomes of 1000 actinobacteria strains.</title>
        <authorList>
            <person name="Klenk H.-P."/>
        </authorList>
    </citation>
    <scope>NUCLEOTIDE SEQUENCE [LARGE SCALE GENOMIC DNA]</scope>
    <source>
        <strain evidence="2 3">DSM 22083</strain>
    </source>
</reference>
<evidence type="ECO:0000313" key="2">
    <source>
        <dbReference type="EMBL" id="NYE73542.1"/>
    </source>
</evidence>
<dbReference type="Gene3D" id="3.10.180.10">
    <property type="entry name" value="2,3-Dihydroxybiphenyl 1,2-Dioxygenase, domain 1"/>
    <property type="match status" value="1"/>
</dbReference>
<evidence type="ECO:0000313" key="3">
    <source>
        <dbReference type="Proteomes" id="UP000569914"/>
    </source>
</evidence>
<dbReference type="PANTHER" id="PTHR35908">
    <property type="entry name" value="HYPOTHETICAL FUSION PROTEIN"/>
    <property type="match status" value="1"/>
</dbReference>
<comment type="caution">
    <text evidence="2">The sequence shown here is derived from an EMBL/GenBank/DDBJ whole genome shotgun (WGS) entry which is preliminary data.</text>
</comment>
<keyword evidence="3" id="KW-1185">Reference proteome</keyword>
<feature type="domain" description="VOC" evidence="1">
    <location>
        <begin position="11"/>
        <end position="126"/>
    </location>
</feature>
<dbReference type="PANTHER" id="PTHR35908:SF1">
    <property type="entry name" value="CONSERVED PROTEIN"/>
    <property type="match status" value="1"/>
</dbReference>
<dbReference type="CDD" id="cd06587">
    <property type="entry name" value="VOC"/>
    <property type="match status" value="1"/>
</dbReference>
<name>A0A7Y9IB28_9ACTN</name>
<dbReference type="EMBL" id="JACCBU010000001">
    <property type="protein sequence ID" value="NYE73542.1"/>
    <property type="molecule type" value="Genomic_DNA"/>
</dbReference>
<keyword evidence="2" id="KW-0560">Oxidoreductase</keyword>
<dbReference type="GO" id="GO:0051213">
    <property type="term" value="F:dioxygenase activity"/>
    <property type="evidence" value="ECO:0007669"/>
    <property type="project" value="UniProtKB-KW"/>
</dbReference>
<evidence type="ECO:0000259" key="1">
    <source>
        <dbReference type="PROSITE" id="PS51819"/>
    </source>
</evidence>
<proteinExistence type="predicted"/>
<dbReference type="InterPro" id="IPR029068">
    <property type="entry name" value="Glyas_Bleomycin-R_OHBP_Dase"/>
</dbReference>
<dbReference type="SUPFAM" id="SSF54593">
    <property type="entry name" value="Glyoxalase/Bleomycin resistance protein/Dihydroxybiphenyl dioxygenase"/>
    <property type="match status" value="1"/>
</dbReference>
<dbReference type="RefSeq" id="WP_179755106.1">
    <property type="nucleotide sequence ID" value="NZ_JACCBU010000001.1"/>
</dbReference>